<dbReference type="NCBIfam" id="TIGR00861">
    <property type="entry name" value="MIP"/>
    <property type="match status" value="1"/>
</dbReference>
<dbReference type="CDD" id="cd00333">
    <property type="entry name" value="MIP"/>
    <property type="match status" value="1"/>
</dbReference>
<evidence type="ECO:0000256" key="7">
    <source>
        <dbReference type="ARBA" id="ARBA00045280"/>
    </source>
</evidence>
<evidence type="ECO:0000256" key="9">
    <source>
        <dbReference type="SAM" id="Phobius"/>
    </source>
</evidence>
<dbReference type="SUPFAM" id="SSF81338">
    <property type="entry name" value="Aquaporin-like"/>
    <property type="match status" value="1"/>
</dbReference>
<dbReference type="Pfam" id="PF00230">
    <property type="entry name" value="MIP"/>
    <property type="match status" value="1"/>
</dbReference>
<evidence type="ECO:0000256" key="1">
    <source>
        <dbReference type="ARBA" id="ARBA00004141"/>
    </source>
</evidence>
<evidence type="ECO:0000256" key="5">
    <source>
        <dbReference type="ARBA" id="ARBA00022989"/>
    </source>
</evidence>
<dbReference type="FunFam" id="1.20.1080.10:FF:000064">
    <property type="entry name" value="Uncharacterized protein"/>
    <property type="match status" value="1"/>
</dbReference>
<keyword evidence="3 8" id="KW-0813">Transport</keyword>
<evidence type="ECO:0000256" key="6">
    <source>
        <dbReference type="ARBA" id="ARBA00023136"/>
    </source>
</evidence>
<dbReference type="Proteomes" id="UP000318571">
    <property type="component" value="Chromosome 1"/>
</dbReference>
<dbReference type="PANTHER" id="PTHR43829">
    <property type="entry name" value="AQUAPORIN OR AQUAGLYCEROPORIN RELATED"/>
    <property type="match status" value="1"/>
</dbReference>
<dbReference type="STRING" id="6832.A0A553NSL1"/>
<comment type="function">
    <text evidence="7">Aquaglyceroporin that may modulate the water content and osmolytes during anhydrobiosis.</text>
</comment>
<evidence type="ECO:0008006" key="12">
    <source>
        <dbReference type="Google" id="ProtNLM"/>
    </source>
</evidence>
<keyword evidence="5 9" id="KW-1133">Transmembrane helix</keyword>
<keyword evidence="4 8" id="KW-0812">Transmembrane</keyword>
<dbReference type="InterPro" id="IPR000425">
    <property type="entry name" value="MIP"/>
</dbReference>
<dbReference type="InterPro" id="IPR050363">
    <property type="entry name" value="MIP/Aquaporin"/>
</dbReference>
<evidence type="ECO:0000256" key="3">
    <source>
        <dbReference type="ARBA" id="ARBA00022448"/>
    </source>
</evidence>
<feature type="transmembrane region" description="Helical" evidence="9">
    <location>
        <begin position="186"/>
        <end position="209"/>
    </location>
</feature>
<evidence type="ECO:0000313" key="10">
    <source>
        <dbReference type="EMBL" id="TRY68400.1"/>
    </source>
</evidence>
<dbReference type="GO" id="GO:0015250">
    <property type="term" value="F:water channel activity"/>
    <property type="evidence" value="ECO:0007669"/>
    <property type="project" value="TreeGrafter"/>
</dbReference>
<keyword evidence="11" id="KW-1185">Reference proteome</keyword>
<reference evidence="10 11" key="1">
    <citation type="journal article" date="2018" name="Nat. Ecol. Evol.">
        <title>Genomic signatures of mitonuclear coevolution across populations of Tigriopus californicus.</title>
        <authorList>
            <person name="Barreto F.S."/>
            <person name="Watson E.T."/>
            <person name="Lima T.G."/>
            <person name="Willett C.S."/>
            <person name="Edmands S."/>
            <person name="Li W."/>
            <person name="Burton R.S."/>
        </authorList>
    </citation>
    <scope>NUCLEOTIDE SEQUENCE [LARGE SCALE GENOMIC DNA]</scope>
    <source>
        <strain evidence="10 11">San Diego</strain>
    </source>
</reference>
<comment type="subcellular location">
    <subcellularLocation>
        <location evidence="1">Membrane</location>
        <topology evidence="1">Multi-pass membrane protein</topology>
    </subcellularLocation>
</comment>
<dbReference type="PRINTS" id="PR00783">
    <property type="entry name" value="MINTRINSICP"/>
</dbReference>
<dbReference type="PANTHER" id="PTHR43829:SF9">
    <property type="entry name" value="AQUAPORIN-9"/>
    <property type="match status" value="1"/>
</dbReference>
<feature type="transmembrane region" description="Helical" evidence="9">
    <location>
        <begin position="20"/>
        <end position="41"/>
    </location>
</feature>
<feature type="transmembrane region" description="Helical" evidence="9">
    <location>
        <begin position="61"/>
        <end position="90"/>
    </location>
</feature>
<comment type="similarity">
    <text evidence="2 8">Belongs to the MIP/aquaporin (TC 1.A.8) family.</text>
</comment>
<evidence type="ECO:0000256" key="4">
    <source>
        <dbReference type="ARBA" id="ARBA00022692"/>
    </source>
</evidence>
<name>A0A553NSL1_TIGCA</name>
<dbReference type="EMBL" id="VCGU01000010">
    <property type="protein sequence ID" value="TRY68400.1"/>
    <property type="molecule type" value="Genomic_DNA"/>
</dbReference>
<dbReference type="InterPro" id="IPR023271">
    <property type="entry name" value="Aquaporin-like"/>
</dbReference>
<dbReference type="OMA" id="FTSHHYY"/>
<organism evidence="10 11">
    <name type="scientific">Tigriopus californicus</name>
    <name type="common">Marine copepod</name>
    <dbReference type="NCBI Taxonomy" id="6832"/>
    <lineage>
        <taxon>Eukaryota</taxon>
        <taxon>Metazoa</taxon>
        <taxon>Ecdysozoa</taxon>
        <taxon>Arthropoda</taxon>
        <taxon>Crustacea</taxon>
        <taxon>Multicrustacea</taxon>
        <taxon>Hexanauplia</taxon>
        <taxon>Copepoda</taxon>
        <taxon>Harpacticoida</taxon>
        <taxon>Harpacticidae</taxon>
        <taxon>Tigriopus</taxon>
    </lineage>
</organism>
<dbReference type="InterPro" id="IPR022357">
    <property type="entry name" value="MIP_CS"/>
</dbReference>
<dbReference type="PROSITE" id="PS00221">
    <property type="entry name" value="MIP"/>
    <property type="match status" value="1"/>
</dbReference>
<dbReference type="GO" id="GO:0015254">
    <property type="term" value="F:glycerol channel activity"/>
    <property type="evidence" value="ECO:0007669"/>
    <property type="project" value="TreeGrafter"/>
</dbReference>
<feature type="transmembrane region" description="Helical" evidence="9">
    <location>
        <begin position="102"/>
        <end position="120"/>
    </location>
</feature>
<evidence type="ECO:0000256" key="8">
    <source>
        <dbReference type="RuleBase" id="RU000477"/>
    </source>
</evidence>
<sequence length="269" mass="28968">MGRILRTIRVRNQVAREFLAEFLGTMILILFGDGVVAQVTLSEGLGMPKGNFFTINWGWGLGVTMAVLIAGGVSGAHINPAVTLAMAVIGKLPWIKMFHYMLAQYLGAFVGAALVHANYYEALVAFETAQGESLIPGTAGIFATYPADYLSNGGGFLDQIIGTALLLMVVCAVGDQRNMKISSQMAPLYVGFTVLAIGVCFGVNCGYAINPARDLGPRLWTLIVHWGTGTFSYGNYWFYVPILAPYLGGIIGAGLYFVCIENNWPEKFG</sequence>
<keyword evidence="6 9" id="KW-0472">Membrane</keyword>
<comment type="caution">
    <text evidence="10">The sequence shown here is derived from an EMBL/GenBank/DDBJ whole genome shotgun (WGS) entry which is preliminary data.</text>
</comment>
<dbReference type="AlphaFoldDB" id="A0A553NSL1"/>
<feature type="transmembrane region" description="Helical" evidence="9">
    <location>
        <begin position="156"/>
        <end position="174"/>
    </location>
</feature>
<proteinExistence type="inferred from homology"/>
<dbReference type="Gene3D" id="1.20.1080.10">
    <property type="entry name" value="Glycerol uptake facilitator protein"/>
    <property type="match status" value="1"/>
</dbReference>
<feature type="transmembrane region" description="Helical" evidence="9">
    <location>
        <begin position="236"/>
        <end position="259"/>
    </location>
</feature>
<dbReference type="GO" id="GO:0016323">
    <property type="term" value="C:basolateral plasma membrane"/>
    <property type="evidence" value="ECO:0007669"/>
    <property type="project" value="TreeGrafter"/>
</dbReference>
<evidence type="ECO:0000313" key="11">
    <source>
        <dbReference type="Proteomes" id="UP000318571"/>
    </source>
</evidence>
<gene>
    <name evidence="10" type="ORF">TCAL_10232</name>
</gene>
<accession>A0A553NSL1</accession>
<protein>
    <recommendedName>
        <fullName evidence="12">Aquaporin-3</fullName>
    </recommendedName>
</protein>
<evidence type="ECO:0000256" key="2">
    <source>
        <dbReference type="ARBA" id="ARBA00006175"/>
    </source>
</evidence>